<feature type="non-terminal residue" evidence="2">
    <location>
        <position position="716"/>
    </location>
</feature>
<dbReference type="InterPro" id="IPR041577">
    <property type="entry name" value="RT_RNaseH_2"/>
</dbReference>
<dbReference type="InterPro" id="IPR051320">
    <property type="entry name" value="Viral_Replic_Matur_Polypro"/>
</dbReference>
<comment type="caution">
    <text evidence="2">The sequence shown here is derived from an EMBL/GenBank/DDBJ whole genome shotgun (WGS) entry which is preliminary data.</text>
</comment>
<reference evidence="2" key="1">
    <citation type="submission" date="2020-04" db="EMBL/GenBank/DDBJ databases">
        <authorList>
            <person name="Alioto T."/>
            <person name="Alioto T."/>
            <person name="Gomez Garrido J."/>
        </authorList>
    </citation>
    <scope>NUCLEOTIDE SEQUENCE</scope>
    <source>
        <strain evidence="2">A484AB</strain>
    </source>
</reference>
<gene>
    <name evidence="2" type="ORF">PACLA_8A009710</name>
</gene>
<dbReference type="SUPFAM" id="SSF56672">
    <property type="entry name" value="DNA/RNA polymerases"/>
    <property type="match status" value="1"/>
</dbReference>
<name>A0A6S7HBN2_PARCT</name>
<dbReference type="PANTHER" id="PTHR33064:SF37">
    <property type="entry name" value="RIBONUCLEASE H"/>
    <property type="match status" value="1"/>
</dbReference>
<feature type="domain" description="Integrase catalytic" evidence="1">
    <location>
        <begin position="293"/>
        <end position="467"/>
    </location>
</feature>
<evidence type="ECO:0000313" key="2">
    <source>
        <dbReference type="EMBL" id="CAB4000390.1"/>
    </source>
</evidence>
<dbReference type="EMBL" id="CACRXK020003825">
    <property type="protein sequence ID" value="CAB4000390.1"/>
    <property type="molecule type" value="Genomic_DNA"/>
</dbReference>
<dbReference type="Gene3D" id="3.30.420.10">
    <property type="entry name" value="Ribonuclease H-like superfamily/Ribonuclease H"/>
    <property type="match status" value="1"/>
</dbReference>
<dbReference type="InterPro" id="IPR012337">
    <property type="entry name" value="RNaseH-like_sf"/>
</dbReference>
<dbReference type="SUPFAM" id="SSF53098">
    <property type="entry name" value="Ribonuclease H-like"/>
    <property type="match status" value="1"/>
</dbReference>
<dbReference type="Pfam" id="PF17919">
    <property type="entry name" value="RT_RNaseH_2"/>
    <property type="match status" value="1"/>
</dbReference>
<protein>
    <submittedName>
        <fullName evidence="2">Retrovirus-related Pol poly from transposon opus</fullName>
    </submittedName>
</protein>
<organism evidence="2 3">
    <name type="scientific">Paramuricea clavata</name>
    <name type="common">Red gorgonian</name>
    <name type="synonym">Violescent sea-whip</name>
    <dbReference type="NCBI Taxonomy" id="317549"/>
    <lineage>
        <taxon>Eukaryota</taxon>
        <taxon>Metazoa</taxon>
        <taxon>Cnidaria</taxon>
        <taxon>Anthozoa</taxon>
        <taxon>Octocorallia</taxon>
        <taxon>Malacalcyonacea</taxon>
        <taxon>Plexauridae</taxon>
        <taxon>Paramuricea</taxon>
    </lineage>
</organism>
<dbReference type="InterPro" id="IPR036397">
    <property type="entry name" value="RNaseH_sf"/>
</dbReference>
<keyword evidence="3" id="KW-1185">Reference proteome</keyword>
<evidence type="ECO:0000259" key="1">
    <source>
        <dbReference type="PROSITE" id="PS50994"/>
    </source>
</evidence>
<dbReference type="Proteomes" id="UP001152795">
    <property type="component" value="Unassembled WGS sequence"/>
</dbReference>
<dbReference type="GO" id="GO:0003676">
    <property type="term" value="F:nucleic acid binding"/>
    <property type="evidence" value="ECO:0007669"/>
    <property type="project" value="InterPro"/>
</dbReference>
<dbReference type="InterPro" id="IPR043128">
    <property type="entry name" value="Rev_trsase/Diguanyl_cyclase"/>
</dbReference>
<proteinExistence type="predicted"/>
<dbReference type="InterPro" id="IPR043502">
    <property type="entry name" value="DNA/RNA_pol_sf"/>
</dbReference>
<accession>A0A6S7HBN2</accession>
<evidence type="ECO:0000313" key="3">
    <source>
        <dbReference type="Proteomes" id="UP001152795"/>
    </source>
</evidence>
<dbReference type="PROSITE" id="PS50994">
    <property type="entry name" value="INTEGRASE"/>
    <property type="match status" value="1"/>
</dbReference>
<sequence length="716" mass="79377">MSSCPPPDTVRGLRSFIGAYKVLGRVVPQCAHIIAPLESAIAGQQSCDKIKWSDTLSQQFKFAQSSLANNKSITLPKPSDKLWIVTDGSVTKRGIGATLYVSRHQTLLLAGFVSAKLRKHQVNWLPCEIEALSIAAAVKHFSPFIIQSHHPACILTDSKPCVQAIDKLRRAEDSVVRSTSVQDVHHLPRLPFTTRSAWIQIQSECPDLRRTHAHLKQGTRPSKKLTNNRPLSPSTELIVVPRSVLDGLVTALHIKLDHPSKHQLQLVMRRNFFALDMPAAIAHLPPQVIQHSTEESPKVVGVSFAADVLKRCKQTIIVVRETTTSFTATSIIHDEKANTLRDALAKLCSELHPLEGPPAIIRVDPAPGFVALRTDPTLKRLGLSLEIGRIKNTNKNPVAEKTIAELEEEILRQAPNGGPISTVTLAIATSRLNSRLRREGLSARELWNSEISSLMINFPYVIANEKSKNRNRNSFAPPTINVGDLVYLVAERDKTQPRSRYLVISVEDPWDSSDEEVCEECPYQTTSLTFIVRCLRCWLGGILNSYTQLLYTQTQHKILDNMIQHTSTSSTTTAKTTTTTTTTTTSTTITTTITTTTTTERHLICVSSLPSSESLKSASSKTEMATLKGSYSMYGAKLAIRIQERVTNLEPKLDRTDANLSNYMPKMPLFAPYLENYMNRNKIIKLPLFRFCCARCVGIKVLKRSCPGAKKALASA</sequence>
<dbReference type="InterPro" id="IPR001584">
    <property type="entry name" value="Integrase_cat-core"/>
</dbReference>
<dbReference type="GO" id="GO:0015074">
    <property type="term" value="P:DNA integration"/>
    <property type="evidence" value="ECO:0007669"/>
    <property type="project" value="InterPro"/>
</dbReference>
<dbReference type="PANTHER" id="PTHR33064">
    <property type="entry name" value="POL PROTEIN"/>
    <property type="match status" value="1"/>
</dbReference>
<dbReference type="Gene3D" id="3.30.70.270">
    <property type="match status" value="1"/>
</dbReference>
<dbReference type="AlphaFoldDB" id="A0A6S7HBN2"/>